<dbReference type="OrthoDB" id="9780884at2"/>
<dbReference type="AlphaFoldDB" id="A0A372LSC5"/>
<dbReference type="SUPFAM" id="SSF56300">
    <property type="entry name" value="Metallo-dependent phosphatases"/>
    <property type="match status" value="1"/>
</dbReference>
<evidence type="ECO:0000313" key="7">
    <source>
        <dbReference type="Proteomes" id="UP000264541"/>
    </source>
</evidence>
<keyword evidence="7" id="KW-1185">Reference proteome</keyword>
<dbReference type="Gene3D" id="3.60.21.10">
    <property type="match status" value="1"/>
</dbReference>
<reference evidence="6 7" key="1">
    <citation type="submission" date="2018-08" db="EMBL/GenBank/DDBJ databases">
        <title>Bacillus chawlae sp. nov., Bacillus glennii sp. nov., and Bacillus saganii sp. nov. Isolated from the Vehicle Assembly Building at Kennedy Space Center where the Viking Spacecraft were Assembled.</title>
        <authorList>
            <person name="Seuylemezian A."/>
            <person name="Vaishampayan P."/>
        </authorList>
    </citation>
    <scope>NUCLEOTIDE SEQUENCE [LARGE SCALE GENOMIC DNA]</scope>
    <source>
        <strain evidence="6 7">V47-23a</strain>
    </source>
</reference>
<comment type="caution">
    <text evidence="6">The sequence shown here is derived from an EMBL/GenBank/DDBJ whole genome shotgun (WGS) entry which is preliminary data.</text>
</comment>
<dbReference type="RefSeq" id="WP_117325310.1">
    <property type="nucleotide sequence ID" value="NZ_QVTE01000008.1"/>
</dbReference>
<proteinExistence type="inferred from homology"/>
<dbReference type="InterPro" id="IPR004843">
    <property type="entry name" value="Calcineurin-like_PHP"/>
</dbReference>
<sequence>MKKNISRRSFIKKSLGTLLTFAGFGVGGRYYAKHIEPHWFETTEYTITHDLIPQGFNNFKFVQFSDTHLGFQFQLEELRVIIQKINKLQPDAVFFTGDLLDEPNKYPQPERIIRVLNKLNAPHGKFCIFGNHDHGGNGSRLYEDIMSKSGFKILRNTNASISLLNGDSLFIAGIDEPMLGNPDINAALNGLPVDGYKILLSHAPDLADQIIGQSVQLQLSGHSHGGQVQIPFLGALVKPPYSRKYHEGMYNLDSLRLYVNRGLGTTRLPFRFLSRPEITLFKLTSMQSKK</sequence>
<protein>
    <submittedName>
        <fullName evidence="6">Metallophosphoesterase</fullName>
    </submittedName>
</protein>
<comment type="cofactor">
    <cofactor evidence="1">
        <name>a divalent metal cation</name>
        <dbReference type="ChEBI" id="CHEBI:60240"/>
    </cofactor>
</comment>
<accession>A0A372LSC5</accession>
<feature type="domain" description="Calcineurin-like phosphoesterase" evidence="5">
    <location>
        <begin position="59"/>
        <end position="225"/>
    </location>
</feature>
<evidence type="ECO:0000256" key="4">
    <source>
        <dbReference type="ARBA" id="ARBA00061089"/>
    </source>
</evidence>
<dbReference type="GO" id="GO:0009245">
    <property type="term" value="P:lipid A biosynthetic process"/>
    <property type="evidence" value="ECO:0007669"/>
    <property type="project" value="TreeGrafter"/>
</dbReference>
<evidence type="ECO:0000313" key="6">
    <source>
        <dbReference type="EMBL" id="RFU71083.1"/>
    </source>
</evidence>
<name>A0A372LSC5_9BACI</name>
<evidence type="ECO:0000256" key="2">
    <source>
        <dbReference type="ARBA" id="ARBA00022723"/>
    </source>
</evidence>
<gene>
    <name evidence="6" type="ORF">D0469_03860</name>
</gene>
<dbReference type="GO" id="GO:0016020">
    <property type="term" value="C:membrane"/>
    <property type="evidence" value="ECO:0007669"/>
    <property type="project" value="GOC"/>
</dbReference>
<evidence type="ECO:0000256" key="1">
    <source>
        <dbReference type="ARBA" id="ARBA00001968"/>
    </source>
</evidence>
<dbReference type="CDD" id="cd07385">
    <property type="entry name" value="MPP_YkuE_C"/>
    <property type="match status" value="1"/>
</dbReference>
<dbReference type="FunFam" id="3.60.21.10:FF:000028">
    <property type="entry name" value="Putative metallophosphoesterase"/>
    <property type="match status" value="1"/>
</dbReference>
<dbReference type="Pfam" id="PF00149">
    <property type="entry name" value="Metallophos"/>
    <property type="match status" value="1"/>
</dbReference>
<dbReference type="PANTHER" id="PTHR31302:SF25">
    <property type="entry name" value="PHOSPHOESTERASE"/>
    <property type="match status" value="1"/>
</dbReference>
<dbReference type="InterPro" id="IPR029052">
    <property type="entry name" value="Metallo-depent_PP-like"/>
</dbReference>
<evidence type="ECO:0000259" key="5">
    <source>
        <dbReference type="Pfam" id="PF00149"/>
    </source>
</evidence>
<dbReference type="EMBL" id="QVTE01000008">
    <property type="protein sequence ID" value="RFU71083.1"/>
    <property type="molecule type" value="Genomic_DNA"/>
</dbReference>
<evidence type="ECO:0000256" key="3">
    <source>
        <dbReference type="ARBA" id="ARBA00022801"/>
    </source>
</evidence>
<dbReference type="Proteomes" id="UP000264541">
    <property type="component" value="Unassembled WGS sequence"/>
</dbReference>
<dbReference type="GO" id="GO:0046872">
    <property type="term" value="F:metal ion binding"/>
    <property type="evidence" value="ECO:0007669"/>
    <property type="project" value="UniProtKB-KW"/>
</dbReference>
<keyword evidence="3" id="KW-0378">Hydrolase</keyword>
<organism evidence="6 7">
    <name type="scientific">Peribacillus saganii</name>
    <dbReference type="NCBI Taxonomy" id="2303992"/>
    <lineage>
        <taxon>Bacteria</taxon>
        <taxon>Bacillati</taxon>
        <taxon>Bacillota</taxon>
        <taxon>Bacilli</taxon>
        <taxon>Bacillales</taxon>
        <taxon>Bacillaceae</taxon>
        <taxon>Peribacillus</taxon>
    </lineage>
</organism>
<keyword evidence="2" id="KW-0479">Metal-binding</keyword>
<dbReference type="PANTHER" id="PTHR31302">
    <property type="entry name" value="TRANSMEMBRANE PROTEIN WITH METALLOPHOSPHOESTERASE DOMAIN-RELATED"/>
    <property type="match status" value="1"/>
</dbReference>
<comment type="similarity">
    <text evidence="4">Belongs to the metallophosphoesterase superfamily.</text>
</comment>
<dbReference type="GO" id="GO:0008758">
    <property type="term" value="F:UDP-2,3-diacylglucosamine hydrolase activity"/>
    <property type="evidence" value="ECO:0007669"/>
    <property type="project" value="TreeGrafter"/>
</dbReference>
<dbReference type="InterPro" id="IPR051158">
    <property type="entry name" value="Metallophosphoesterase_sf"/>
</dbReference>